<dbReference type="Gene3D" id="3.40.50.1820">
    <property type="entry name" value="alpha/beta hydrolase"/>
    <property type="match status" value="1"/>
</dbReference>
<dbReference type="Pfam" id="PF20408">
    <property type="entry name" value="Abhydrolase_11"/>
    <property type="match status" value="1"/>
</dbReference>
<evidence type="ECO:0000313" key="2">
    <source>
        <dbReference type="EMBL" id="EGK70267.1"/>
    </source>
</evidence>
<comment type="caution">
    <text evidence="2">The sequence shown here is derived from an EMBL/GenBank/DDBJ whole genome shotgun (WGS) entry which is preliminary data.</text>
</comment>
<keyword evidence="2" id="KW-0378">Hydrolase</keyword>
<accession>F5RH63</accession>
<dbReference type="EMBL" id="AFHG01000058">
    <property type="protein sequence ID" value="EGK70267.1"/>
    <property type="molecule type" value="Genomic_DNA"/>
</dbReference>
<organism evidence="2 3">
    <name type="scientific">Methyloversatilis universalis (strain ATCC BAA-1314 / DSM 25237 / JCM 13912 / CCUG 52030 / FAM5)</name>
    <dbReference type="NCBI Taxonomy" id="1000565"/>
    <lineage>
        <taxon>Bacteria</taxon>
        <taxon>Pseudomonadati</taxon>
        <taxon>Pseudomonadota</taxon>
        <taxon>Betaproteobacteria</taxon>
        <taxon>Nitrosomonadales</taxon>
        <taxon>Sterolibacteriaceae</taxon>
        <taxon>Methyloversatilis</taxon>
    </lineage>
</organism>
<dbReference type="GO" id="GO:0016787">
    <property type="term" value="F:hydrolase activity"/>
    <property type="evidence" value="ECO:0007669"/>
    <property type="project" value="UniProtKB-KW"/>
</dbReference>
<dbReference type="PANTHER" id="PTHR42103:SF2">
    <property type="entry name" value="AB HYDROLASE-1 DOMAIN-CONTAINING PROTEIN"/>
    <property type="match status" value="1"/>
</dbReference>
<reference evidence="2 3" key="1">
    <citation type="journal article" date="2011" name="J. Bacteriol.">
        <title>Genome sequence of Methyloversatilis universalis FAM5T, a methylotrophic representative of the order Rhodocyclales.</title>
        <authorList>
            <person name="Kittichotirat W."/>
            <person name="Good N.M."/>
            <person name="Hall R."/>
            <person name="Bringel F."/>
            <person name="Lajus A."/>
            <person name="Medigue C."/>
            <person name="Smalley N.E."/>
            <person name="Beck D."/>
            <person name="Bumgarner R."/>
            <person name="Vuilleumier S."/>
            <person name="Kalyuzhnaya M.G."/>
        </authorList>
    </citation>
    <scope>NUCLEOTIDE SEQUENCE [LARGE SCALE GENOMIC DNA]</scope>
    <source>
        <strain evidence="3">ATCC BAA-1314 / JCM 13912 / FAM5</strain>
    </source>
</reference>
<sequence>MNTRIQSDRTVIAGPVGGIEVLAEQPDHAPRALALIGHPHPLFGGTMENKVVVTVARALRELGCVTLRSQFRGVGATEGTHDEGHGETDDQLAVIEHGLNAYGDLPVIVAGFSFGAFVATRVADRLAEDGRPVAGMVLVGLAAGSVEGIRHYEPGPVREDALVIHGERDQVVPLANVLAWSAPQNLPVAVLGDTGHFFHGKLHVLRLLIERWWRATAPAGQ</sequence>
<name>F5RH63_METUF</name>
<evidence type="ECO:0000259" key="1">
    <source>
        <dbReference type="Pfam" id="PF20408"/>
    </source>
</evidence>
<keyword evidence="3" id="KW-1185">Reference proteome</keyword>
<dbReference type="PANTHER" id="PTHR42103">
    <property type="entry name" value="ALPHA/BETA-HYDROLASES SUPERFAMILY PROTEIN"/>
    <property type="match status" value="1"/>
</dbReference>
<dbReference type="SUPFAM" id="SSF53474">
    <property type="entry name" value="alpha/beta-Hydrolases"/>
    <property type="match status" value="1"/>
</dbReference>
<feature type="domain" description="KANL3/Tex30 alpha/beta hydrolase-like" evidence="1">
    <location>
        <begin position="44"/>
        <end position="199"/>
    </location>
</feature>
<dbReference type="eggNOG" id="COG2945">
    <property type="taxonomic scope" value="Bacteria"/>
</dbReference>
<dbReference type="OrthoDB" id="9800435at2"/>
<proteinExistence type="predicted"/>
<gene>
    <name evidence="2" type="ORF">METUNv1_03655</name>
</gene>
<evidence type="ECO:0000313" key="3">
    <source>
        <dbReference type="Proteomes" id="UP000005019"/>
    </source>
</evidence>
<dbReference type="AlphaFoldDB" id="F5RH63"/>
<dbReference type="Proteomes" id="UP000005019">
    <property type="component" value="Unassembled WGS sequence"/>
</dbReference>
<dbReference type="InterPro" id="IPR046879">
    <property type="entry name" value="KANL3/Tex30_Abhydrolase"/>
</dbReference>
<protein>
    <submittedName>
        <fullName evidence="2">Alpha/beta-hydrolase</fullName>
    </submittedName>
</protein>
<dbReference type="RefSeq" id="WP_008064215.1">
    <property type="nucleotide sequence ID" value="NZ_AFHG01000058.1"/>
</dbReference>
<dbReference type="STRING" id="1000565.METUNv1_03655"/>
<dbReference type="InterPro" id="IPR029058">
    <property type="entry name" value="AB_hydrolase_fold"/>
</dbReference>